<feature type="domain" description="Aminotransferase class I/classII large" evidence="10">
    <location>
        <begin position="51"/>
        <end position="342"/>
    </location>
</feature>
<keyword evidence="4 9" id="KW-0032">Aminotransferase</keyword>
<comment type="subunit">
    <text evidence="3 9">Homodimer.</text>
</comment>
<dbReference type="InterPro" id="IPR015422">
    <property type="entry name" value="PyrdxlP-dep_Trfase_small"/>
</dbReference>
<dbReference type="Gene3D" id="3.40.640.10">
    <property type="entry name" value="Type I PLP-dependent aspartate aminotransferase-like (Major domain)"/>
    <property type="match status" value="1"/>
</dbReference>
<accession>A0A7G7VIT0</accession>
<dbReference type="GO" id="GO:0000105">
    <property type="term" value="P:L-histidine biosynthetic process"/>
    <property type="evidence" value="ECO:0007669"/>
    <property type="project" value="UniProtKB-UniRule"/>
</dbReference>
<dbReference type="GO" id="GO:0030170">
    <property type="term" value="F:pyridoxal phosphate binding"/>
    <property type="evidence" value="ECO:0007669"/>
    <property type="project" value="InterPro"/>
</dbReference>
<evidence type="ECO:0000313" key="12">
    <source>
        <dbReference type="Proteomes" id="UP000515480"/>
    </source>
</evidence>
<dbReference type="PROSITE" id="PS00599">
    <property type="entry name" value="AA_TRANSFER_CLASS_2"/>
    <property type="match status" value="1"/>
</dbReference>
<dbReference type="UniPathway" id="UPA00031">
    <property type="reaction ID" value="UER00012"/>
</dbReference>
<dbReference type="InterPro" id="IPR015424">
    <property type="entry name" value="PyrdxlP-dep_Trfase"/>
</dbReference>
<evidence type="ECO:0000256" key="6">
    <source>
        <dbReference type="ARBA" id="ARBA00022679"/>
    </source>
</evidence>
<dbReference type="EMBL" id="CP060204">
    <property type="protein sequence ID" value="QNH54023.1"/>
    <property type="molecule type" value="Genomic_DNA"/>
</dbReference>
<name>A0A7G7VIT0_9FIRM</name>
<comment type="similarity">
    <text evidence="2 9">Belongs to the class-II pyridoxal-phosphate-dependent aminotransferase family. Histidinol-phosphate aminotransferase subfamily.</text>
</comment>
<evidence type="ECO:0000256" key="1">
    <source>
        <dbReference type="ARBA" id="ARBA00001933"/>
    </source>
</evidence>
<dbReference type="CDD" id="cd00609">
    <property type="entry name" value="AAT_like"/>
    <property type="match status" value="1"/>
</dbReference>
<gene>
    <name evidence="9 11" type="primary">hisC</name>
    <name evidence="11" type="ORF">H1B31_09190</name>
</gene>
<dbReference type="Pfam" id="PF00155">
    <property type="entry name" value="Aminotran_1_2"/>
    <property type="match status" value="1"/>
</dbReference>
<proteinExistence type="inferred from homology"/>
<evidence type="ECO:0000259" key="10">
    <source>
        <dbReference type="Pfam" id="PF00155"/>
    </source>
</evidence>
<evidence type="ECO:0000256" key="8">
    <source>
        <dbReference type="ARBA" id="ARBA00023102"/>
    </source>
</evidence>
<dbReference type="GO" id="GO:0004400">
    <property type="term" value="F:histidinol-phosphate transaminase activity"/>
    <property type="evidence" value="ECO:0007669"/>
    <property type="project" value="UniProtKB-UniRule"/>
</dbReference>
<dbReference type="Proteomes" id="UP000515480">
    <property type="component" value="Chromosome"/>
</dbReference>
<evidence type="ECO:0000256" key="3">
    <source>
        <dbReference type="ARBA" id="ARBA00011738"/>
    </source>
</evidence>
<dbReference type="InterPro" id="IPR005861">
    <property type="entry name" value="HisP_aminotrans"/>
</dbReference>
<evidence type="ECO:0000256" key="5">
    <source>
        <dbReference type="ARBA" id="ARBA00022605"/>
    </source>
</evidence>
<organism evidence="11 12">
    <name type="scientific">Selenomonas timonae</name>
    <dbReference type="NCBI Taxonomy" id="2754044"/>
    <lineage>
        <taxon>Bacteria</taxon>
        <taxon>Bacillati</taxon>
        <taxon>Bacillota</taxon>
        <taxon>Negativicutes</taxon>
        <taxon>Selenomonadales</taxon>
        <taxon>Selenomonadaceae</taxon>
        <taxon>Selenomonas</taxon>
    </lineage>
</organism>
<evidence type="ECO:0000256" key="4">
    <source>
        <dbReference type="ARBA" id="ARBA00022576"/>
    </source>
</evidence>
<dbReference type="InterPro" id="IPR001917">
    <property type="entry name" value="Aminotrans_II_pyridoxalP_BS"/>
</dbReference>
<dbReference type="RefSeq" id="WP_185980092.1">
    <property type="nucleotide sequence ID" value="NZ_CP060204.1"/>
</dbReference>
<keyword evidence="6 9" id="KW-0808">Transferase</keyword>
<dbReference type="PANTHER" id="PTHR42885">
    <property type="entry name" value="HISTIDINOL-PHOSPHATE AMINOTRANSFERASE-RELATED"/>
    <property type="match status" value="1"/>
</dbReference>
<comment type="cofactor">
    <cofactor evidence="1 9">
        <name>pyridoxal 5'-phosphate</name>
        <dbReference type="ChEBI" id="CHEBI:597326"/>
    </cofactor>
</comment>
<keyword evidence="8 9" id="KW-0368">Histidine biosynthesis</keyword>
<evidence type="ECO:0000256" key="7">
    <source>
        <dbReference type="ARBA" id="ARBA00022898"/>
    </source>
</evidence>
<comment type="catalytic activity">
    <reaction evidence="9">
        <text>L-histidinol phosphate + 2-oxoglutarate = 3-(imidazol-4-yl)-2-oxopropyl phosphate + L-glutamate</text>
        <dbReference type="Rhea" id="RHEA:23744"/>
        <dbReference type="ChEBI" id="CHEBI:16810"/>
        <dbReference type="ChEBI" id="CHEBI:29985"/>
        <dbReference type="ChEBI" id="CHEBI:57766"/>
        <dbReference type="ChEBI" id="CHEBI:57980"/>
        <dbReference type="EC" id="2.6.1.9"/>
    </reaction>
</comment>
<keyword evidence="12" id="KW-1185">Reference proteome</keyword>
<evidence type="ECO:0000256" key="9">
    <source>
        <dbReference type="HAMAP-Rule" id="MF_01023"/>
    </source>
</evidence>
<dbReference type="NCBIfam" id="TIGR01141">
    <property type="entry name" value="hisC"/>
    <property type="match status" value="1"/>
</dbReference>
<protein>
    <recommendedName>
        <fullName evidence="9">Histidinol-phosphate aminotransferase</fullName>
        <ecNumber evidence="9">2.6.1.9</ecNumber>
    </recommendedName>
    <alternativeName>
        <fullName evidence="9">Imidazole acetol-phosphate transaminase</fullName>
    </alternativeName>
</protein>
<keyword evidence="7 9" id="KW-0663">Pyridoxal phosphate</keyword>
<dbReference type="KEGG" id="stim:H1B31_09190"/>
<dbReference type="PANTHER" id="PTHR42885:SF2">
    <property type="entry name" value="HISTIDINOL-PHOSPHATE AMINOTRANSFERASE"/>
    <property type="match status" value="1"/>
</dbReference>
<feature type="modified residue" description="N6-(pyridoxal phosphate)lysine" evidence="9">
    <location>
        <position position="212"/>
    </location>
</feature>
<sequence length="354" mass="40032">MLNYRDGLADMPLYDTREQDWNIKVNANESNIGLPPLVEDRVMTRLSRIAFPRYPNEEYDLLCEQIGEAYGYRRENVIIGNGSSEIIEKVFHAFGGNQEHRIVYPSPSFSMYAIYAAAADATGVPVPLRPDYQLDVEAFVQQVNQSQASLAVICNPNNPTGQILTVEEVEYIASHISCALLVDEAYAEFCEHSVIALLKKYPHMMVARTFSKAYALASCRVGYMLAHEDVIDMLAKTYMPYHMNVPSLVVADTVFQMRTEFEPQIQMICAERERMQEQYQALTGLTVYPSHANFLLIHYAQAEALNEDLIRYGIGVRSFGKAPGLENMLRISIGRADQNDEVHRIIKAFVEGHS</sequence>
<dbReference type="AlphaFoldDB" id="A0A7G7VIT0"/>
<dbReference type="InterPro" id="IPR004839">
    <property type="entry name" value="Aminotransferase_I/II_large"/>
</dbReference>
<comment type="pathway">
    <text evidence="9">Amino-acid biosynthesis; L-histidine biosynthesis; L-histidine from 5-phospho-alpha-D-ribose 1-diphosphate: step 7/9.</text>
</comment>
<evidence type="ECO:0000313" key="11">
    <source>
        <dbReference type="EMBL" id="QNH54023.1"/>
    </source>
</evidence>
<dbReference type="InterPro" id="IPR015421">
    <property type="entry name" value="PyrdxlP-dep_Trfase_major"/>
</dbReference>
<dbReference type="SUPFAM" id="SSF53383">
    <property type="entry name" value="PLP-dependent transferases"/>
    <property type="match status" value="1"/>
</dbReference>
<dbReference type="Gene3D" id="3.90.1150.10">
    <property type="entry name" value="Aspartate Aminotransferase, domain 1"/>
    <property type="match status" value="1"/>
</dbReference>
<evidence type="ECO:0000256" key="2">
    <source>
        <dbReference type="ARBA" id="ARBA00007970"/>
    </source>
</evidence>
<dbReference type="HAMAP" id="MF_01023">
    <property type="entry name" value="HisC_aminotrans_2"/>
    <property type="match status" value="1"/>
</dbReference>
<keyword evidence="5 9" id="KW-0028">Amino-acid biosynthesis</keyword>
<dbReference type="EC" id="2.6.1.9" evidence="9"/>
<reference evidence="11 12" key="1">
    <citation type="submission" date="2020-07" db="EMBL/GenBank/DDBJ databases">
        <title>Complete genome and description of Selenomonas timonensis sp. nov., a new bacterium isolated from a gingivitis subject.</title>
        <authorList>
            <person name="Antezack A."/>
        </authorList>
    </citation>
    <scope>NUCLEOTIDE SEQUENCE [LARGE SCALE GENOMIC DNA]</scope>
    <source>
        <strain evidence="11 12">Marseille-Q3039</strain>
    </source>
</reference>